<keyword evidence="4 8" id="KW-0378">Hydrolase</keyword>
<keyword evidence="7" id="KW-0456">Lyase</keyword>
<evidence type="ECO:0000256" key="5">
    <source>
        <dbReference type="ARBA" id="ARBA00023124"/>
    </source>
</evidence>
<dbReference type="Pfam" id="PF02586">
    <property type="entry name" value="SRAP"/>
    <property type="match status" value="1"/>
</dbReference>
<gene>
    <name evidence="9" type="ORF">ENQ20_11685</name>
</gene>
<evidence type="ECO:0000256" key="6">
    <source>
        <dbReference type="ARBA" id="ARBA00023125"/>
    </source>
</evidence>
<reference evidence="9" key="1">
    <citation type="journal article" date="2020" name="mSystems">
        <title>Genome- and Community-Level Interaction Insights into Carbon Utilization and Element Cycling Functions of Hydrothermarchaeota in Hydrothermal Sediment.</title>
        <authorList>
            <person name="Zhou Z."/>
            <person name="Liu Y."/>
            <person name="Xu W."/>
            <person name="Pan J."/>
            <person name="Luo Z.H."/>
            <person name="Li M."/>
        </authorList>
    </citation>
    <scope>NUCLEOTIDE SEQUENCE [LARGE SCALE GENOMIC DNA]</scope>
    <source>
        <strain evidence="9">SpSt-289</strain>
    </source>
</reference>
<evidence type="ECO:0000256" key="3">
    <source>
        <dbReference type="ARBA" id="ARBA00022763"/>
    </source>
</evidence>
<sequence length="229" mass="25681">MCGRFTLYATPEALAEHFGLDEPPAKLVPRYNIAPTQPVGVVRVHPQRKKREWALVLWGLIPSWSKEPVMASRMINARAETVPEKPAFRAAFRRRRCIVPASGFYEWMKKNGGKQPYYITSGDGTLLGFAGLWESWTGPEGEEIESCTILTTDANEEVARLHNRMPVILAPEDYATWLGDGQEATPAQLAQLKHLFRPFPAGRLKLYPVSSYVNNPRNEGAACIEESKV</sequence>
<dbReference type="GO" id="GO:0008233">
    <property type="term" value="F:peptidase activity"/>
    <property type="evidence" value="ECO:0007669"/>
    <property type="project" value="UniProtKB-KW"/>
</dbReference>
<dbReference type="InterPro" id="IPR003738">
    <property type="entry name" value="SRAP"/>
</dbReference>
<keyword evidence="3" id="KW-0227">DNA damage</keyword>
<keyword evidence="2 8" id="KW-0645">Protease</keyword>
<name>A0A7C1FJD2_9CHLR</name>
<dbReference type="InterPro" id="IPR036590">
    <property type="entry name" value="SRAP-like"/>
</dbReference>
<proteinExistence type="inferred from homology"/>
<dbReference type="PANTHER" id="PTHR13604:SF0">
    <property type="entry name" value="ABASIC SITE PROCESSING PROTEIN HMCES"/>
    <property type="match status" value="1"/>
</dbReference>
<evidence type="ECO:0000256" key="7">
    <source>
        <dbReference type="ARBA" id="ARBA00023239"/>
    </source>
</evidence>
<comment type="similarity">
    <text evidence="1 8">Belongs to the SOS response-associated peptidase family.</text>
</comment>
<dbReference type="GO" id="GO:0106300">
    <property type="term" value="P:protein-DNA covalent cross-linking repair"/>
    <property type="evidence" value="ECO:0007669"/>
    <property type="project" value="InterPro"/>
</dbReference>
<dbReference type="GO" id="GO:0006508">
    <property type="term" value="P:proteolysis"/>
    <property type="evidence" value="ECO:0007669"/>
    <property type="project" value="UniProtKB-KW"/>
</dbReference>
<evidence type="ECO:0000256" key="2">
    <source>
        <dbReference type="ARBA" id="ARBA00022670"/>
    </source>
</evidence>
<evidence type="ECO:0000256" key="8">
    <source>
        <dbReference type="RuleBase" id="RU364100"/>
    </source>
</evidence>
<accession>A0A7C1FJD2</accession>
<dbReference type="PANTHER" id="PTHR13604">
    <property type="entry name" value="DC12-RELATED"/>
    <property type="match status" value="1"/>
</dbReference>
<dbReference type="AlphaFoldDB" id="A0A7C1FJD2"/>
<dbReference type="GO" id="GO:0016829">
    <property type="term" value="F:lyase activity"/>
    <property type="evidence" value="ECO:0007669"/>
    <property type="project" value="UniProtKB-KW"/>
</dbReference>
<dbReference type="GO" id="GO:0003697">
    <property type="term" value="F:single-stranded DNA binding"/>
    <property type="evidence" value="ECO:0007669"/>
    <property type="project" value="InterPro"/>
</dbReference>
<comment type="caution">
    <text evidence="9">The sequence shown here is derived from an EMBL/GenBank/DDBJ whole genome shotgun (WGS) entry which is preliminary data.</text>
</comment>
<organism evidence="9">
    <name type="scientific">Caldilinea aerophila</name>
    <dbReference type="NCBI Taxonomy" id="133453"/>
    <lineage>
        <taxon>Bacteria</taxon>
        <taxon>Bacillati</taxon>
        <taxon>Chloroflexota</taxon>
        <taxon>Caldilineae</taxon>
        <taxon>Caldilineales</taxon>
        <taxon>Caldilineaceae</taxon>
        <taxon>Caldilinea</taxon>
    </lineage>
</organism>
<dbReference type="EC" id="3.4.-.-" evidence="8"/>
<dbReference type="SUPFAM" id="SSF143081">
    <property type="entry name" value="BB1717-like"/>
    <property type="match status" value="1"/>
</dbReference>
<keyword evidence="6" id="KW-0238">DNA-binding</keyword>
<dbReference type="EMBL" id="DSMG01000117">
    <property type="protein sequence ID" value="HDX32134.1"/>
    <property type="molecule type" value="Genomic_DNA"/>
</dbReference>
<protein>
    <recommendedName>
        <fullName evidence="8">Abasic site processing protein</fullName>
        <ecNumber evidence="8">3.4.-.-</ecNumber>
    </recommendedName>
</protein>
<dbReference type="Gene3D" id="3.90.1680.10">
    <property type="entry name" value="SOS response associated peptidase-like"/>
    <property type="match status" value="1"/>
</dbReference>
<keyword evidence="5" id="KW-0190">Covalent protein-DNA linkage</keyword>
<evidence type="ECO:0000256" key="1">
    <source>
        <dbReference type="ARBA" id="ARBA00008136"/>
    </source>
</evidence>
<evidence type="ECO:0000313" key="9">
    <source>
        <dbReference type="EMBL" id="HDX32134.1"/>
    </source>
</evidence>
<evidence type="ECO:0000256" key="4">
    <source>
        <dbReference type="ARBA" id="ARBA00022801"/>
    </source>
</evidence>